<proteinExistence type="predicted"/>
<accession>A0A518G3Q8</accession>
<organism evidence="2 3">
    <name type="scientific">Aureliella helgolandensis</name>
    <dbReference type="NCBI Taxonomy" id="2527968"/>
    <lineage>
        <taxon>Bacteria</taxon>
        <taxon>Pseudomonadati</taxon>
        <taxon>Planctomycetota</taxon>
        <taxon>Planctomycetia</taxon>
        <taxon>Pirellulales</taxon>
        <taxon>Pirellulaceae</taxon>
        <taxon>Aureliella</taxon>
    </lineage>
</organism>
<name>A0A518G3Q8_9BACT</name>
<evidence type="ECO:0000313" key="3">
    <source>
        <dbReference type="Proteomes" id="UP000318017"/>
    </source>
</evidence>
<evidence type="ECO:0000313" key="2">
    <source>
        <dbReference type="EMBL" id="QDV23179.1"/>
    </source>
</evidence>
<sequence>MAWVAKTCAKGRFVLGHELRHSQGIECSQIGYGLDNRDLRSGDSTAAELSDPSAGEVDDPPQVPHRIADKAKGISSPLDDPWFCLVGRLPLQLKQVGPSGSGGPAEVDIPVLSRLR</sequence>
<dbReference type="KEGG" id="ahel:Q31a_14770"/>
<keyword evidence="3" id="KW-1185">Reference proteome</keyword>
<dbReference type="Proteomes" id="UP000318017">
    <property type="component" value="Chromosome"/>
</dbReference>
<gene>
    <name evidence="2" type="ORF">Q31a_14770</name>
</gene>
<dbReference type="EMBL" id="CP036298">
    <property type="protein sequence ID" value="QDV23179.1"/>
    <property type="molecule type" value="Genomic_DNA"/>
</dbReference>
<reference evidence="2 3" key="1">
    <citation type="submission" date="2019-02" db="EMBL/GenBank/DDBJ databases">
        <title>Deep-cultivation of Planctomycetes and their phenomic and genomic characterization uncovers novel biology.</title>
        <authorList>
            <person name="Wiegand S."/>
            <person name="Jogler M."/>
            <person name="Boedeker C."/>
            <person name="Pinto D."/>
            <person name="Vollmers J."/>
            <person name="Rivas-Marin E."/>
            <person name="Kohn T."/>
            <person name="Peeters S.H."/>
            <person name="Heuer A."/>
            <person name="Rast P."/>
            <person name="Oberbeckmann S."/>
            <person name="Bunk B."/>
            <person name="Jeske O."/>
            <person name="Meyerdierks A."/>
            <person name="Storesund J.E."/>
            <person name="Kallscheuer N."/>
            <person name="Luecker S."/>
            <person name="Lage O.M."/>
            <person name="Pohl T."/>
            <person name="Merkel B.J."/>
            <person name="Hornburger P."/>
            <person name="Mueller R.-W."/>
            <person name="Bruemmer F."/>
            <person name="Labrenz M."/>
            <person name="Spormann A.M."/>
            <person name="Op den Camp H."/>
            <person name="Overmann J."/>
            <person name="Amann R."/>
            <person name="Jetten M.S.M."/>
            <person name="Mascher T."/>
            <person name="Medema M.H."/>
            <person name="Devos D.P."/>
            <person name="Kaster A.-K."/>
            <person name="Ovreas L."/>
            <person name="Rohde M."/>
            <person name="Galperin M.Y."/>
            <person name="Jogler C."/>
        </authorList>
    </citation>
    <scope>NUCLEOTIDE SEQUENCE [LARGE SCALE GENOMIC DNA]</scope>
    <source>
        <strain evidence="2 3">Q31a</strain>
    </source>
</reference>
<dbReference type="AlphaFoldDB" id="A0A518G3Q8"/>
<protein>
    <submittedName>
        <fullName evidence="2">Uncharacterized protein</fullName>
    </submittedName>
</protein>
<feature type="region of interest" description="Disordered" evidence="1">
    <location>
        <begin position="39"/>
        <end position="67"/>
    </location>
</feature>
<feature type="region of interest" description="Disordered" evidence="1">
    <location>
        <begin position="95"/>
        <end position="116"/>
    </location>
</feature>
<evidence type="ECO:0000256" key="1">
    <source>
        <dbReference type="SAM" id="MobiDB-lite"/>
    </source>
</evidence>